<keyword evidence="1" id="KW-0282">Flagellum</keyword>
<protein>
    <submittedName>
        <fullName evidence="1">Dynein light chain LC6, flagellar outer arm</fullName>
    </submittedName>
</protein>
<evidence type="ECO:0000313" key="1">
    <source>
        <dbReference type="EMBL" id="GFR19713.1"/>
    </source>
</evidence>
<keyword evidence="1" id="KW-0969">Cilium</keyword>
<comment type="caution">
    <text evidence="1">The sequence shown here is derived from an EMBL/GenBank/DDBJ whole genome shotgun (WGS) entry which is preliminary data.</text>
</comment>
<gene>
    <name evidence="1" type="primary">DYL1</name>
    <name evidence="1" type="ORF">TNCT_164421</name>
</gene>
<organism evidence="1 2">
    <name type="scientific">Trichonephila clavata</name>
    <name type="common">Joro spider</name>
    <name type="synonym">Nephila clavata</name>
    <dbReference type="NCBI Taxonomy" id="2740835"/>
    <lineage>
        <taxon>Eukaryota</taxon>
        <taxon>Metazoa</taxon>
        <taxon>Ecdysozoa</taxon>
        <taxon>Arthropoda</taxon>
        <taxon>Chelicerata</taxon>
        <taxon>Arachnida</taxon>
        <taxon>Araneae</taxon>
        <taxon>Araneomorphae</taxon>
        <taxon>Entelegynae</taxon>
        <taxon>Araneoidea</taxon>
        <taxon>Nephilidae</taxon>
        <taxon>Trichonephila</taxon>
    </lineage>
</organism>
<keyword evidence="1" id="KW-0966">Cell projection</keyword>
<name>A0A8X6HBN5_TRICU</name>
<dbReference type="GO" id="GO:0007017">
    <property type="term" value="P:microtubule-based process"/>
    <property type="evidence" value="ECO:0007669"/>
    <property type="project" value="InterPro"/>
</dbReference>
<dbReference type="AlphaFoldDB" id="A0A8X6HBN5"/>
<reference evidence="1" key="1">
    <citation type="submission" date="2020-07" db="EMBL/GenBank/DDBJ databases">
        <title>Multicomponent nature underlies the extraordinary mechanical properties of spider dragline silk.</title>
        <authorList>
            <person name="Kono N."/>
            <person name="Nakamura H."/>
            <person name="Mori M."/>
            <person name="Yoshida Y."/>
            <person name="Ohtoshi R."/>
            <person name="Malay A.D."/>
            <person name="Moran D.A.P."/>
            <person name="Tomita M."/>
            <person name="Numata K."/>
            <person name="Arakawa K."/>
        </authorList>
    </citation>
    <scope>NUCLEOTIDE SEQUENCE</scope>
</reference>
<dbReference type="InterPro" id="IPR037177">
    <property type="entry name" value="DLC_sf"/>
</dbReference>
<dbReference type="Gene3D" id="3.30.740.10">
    <property type="entry name" value="Protein Inhibitor Of Neuronal Nitric Oxide Synthase"/>
    <property type="match status" value="1"/>
</dbReference>
<dbReference type="OrthoDB" id="10033309at2759"/>
<accession>A0A8X6HBN5</accession>
<proteinExistence type="predicted"/>
<dbReference type="Proteomes" id="UP000887116">
    <property type="component" value="Unassembled WGS sequence"/>
</dbReference>
<dbReference type="GO" id="GO:0030286">
    <property type="term" value="C:dynein complex"/>
    <property type="evidence" value="ECO:0007669"/>
    <property type="project" value="InterPro"/>
</dbReference>
<sequence>MCRSTTANWSVYEASGAESVMRENNGSKRNGFGSFPNRSWDSSRIVSVTGSVFEEEPPELKIQAANMPIEMQRSAMFSATQAIKLYGTEKHIAESIKQEFG</sequence>
<evidence type="ECO:0000313" key="2">
    <source>
        <dbReference type="Proteomes" id="UP000887116"/>
    </source>
</evidence>
<dbReference type="SUPFAM" id="SSF54648">
    <property type="entry name" value="DLC"/>
    <property type="match status" value="1"/>
</dbReference>
<keyword evidence="2" id="KW-1185">Reference proteome</keyword>
<dbReference type="EMBL" id="BMAO01007954">
    <property type="protein sequence ID" value="GFR19713.1"/>
    <property type="molecule type" value="Genomic_DNA"/>
</dbReference>